<reference evidence="1 2" key="1">
    <citation type="submission" date="2017-05" db="EMBL/GenBank/DDBJ databases">
        <title>Thiocyanate degradation by Thiohalobacter thiocyanaticus FOKN1.</title>
        <authorList>
            <person name="Oshiki M."/>
            <person name="Fukushima T."/>
            <person name="Kawano S."/>
            <person name="Nakagawa J."/>
        </authorList>
    </citation>
    <scope>NUCLEOTIDE SEQUENCE [LARGE SCALE GENOMIC DNA]</scope>
    <source>
        <strain evidence="1 2">FOKN1</strain>
    </source>
</reference>
<keyword evidence="2" id="KW-1185">Reference proteome</keyword>
<dbReference type="EMBL" id="AP018052">
    <property type="protein sequence ID" value="BAZ92663.1"/>
    <property type="molecule type" value="Genomic_DNA"/>
</dbReference>
<protein>
    <submittedName>
        <fullName evidence="1">Uncharacterized protein</fullName>
    </submittedName>
</protein>
<organism evidence="1 2">
    <name type="scientific">Thiohalobacter thiocyanaticus</name>
    <dbReference type="NCBI Taxonomy" id="585455"/>
    <lineage>
        <taxon>Bacteria</taxon>
        <taxon>Pseudomonadati</taxon>
        <taxon>Pseudomonadota</taxon>
        <taxon>Gammaproteobacteria</taxon>
        <taxon>Thiohalobacterales</taxon>
        <taxon>Thiohalobacteraceae</taxon>
        <taxon>Thiohalobacter</taxon>
    </lineage>
</organism>
<name>A0A1Z4VMC5_9GAMM</name>
<dbReference type="AlphaFoldDB" id="A0A1Z4VMC5"/>
<evidence type="ECO:0000313" key="2">
    <source>
        <dbReference type="Proteomes" id="UP000218765"/>
    </source>
</evidence>
<dbReference type="KEGG" id="ttc:FOKN1_0259"/>
<dbReference type="Proteomes" id="UP000218765">
    <property type="component" value="Chromosome"/>
</dbReference>
<accession>A0A1Z4VMC5</accession>
<gene>
    <name evidence="1" type="ORF">FOKN1_0259</name>
</gene>
<dbReference type="OrthoDB" id="9155076at2"/>
<evidence type="ECO:0000313" key="1">
    <source>
        <dbReference type="EMBL" id="BAZ92663.1"/>
    </source>
</evidence>
<sequence length="91" mass="10285">MQFTEVNAEDFTRITLERLPHQEIETALIAIGGNGVEGTQFKTRVLKAAGWKYERLTTYAAHPETAAEAFNRVRGILQQTQEPEQILQQLA</sequence>
<proteinExistence type="predicted"/>
<dbReference type="RefSeq" id="WP_096363955.1">
    <property type="nucleotide sequence ID" value="NZ_AP018052.1"/>
</dbReference>